<dbReference type="AlphaFoldDB" id="A0A1G1L2F4"/>
<protein>
    <recommendedName>
        <fullName evidence="1">HTH cro/C1-type domain-containing protein</fullName>
    </recommendedName>
</protein>
<sequence>MFRSMGELPEWVRQRVAIQDQIRLIREALGMTQDQLAKRIRAKQSSVAQMEKGSDFQISTLEKIAKALNCELLIHLVPKQGIVQLLEEKSTEKATKLVSASSGNTALEMQLPEKKYIDLQVTEMKEEILKKHRKTLWEK</sequence>
<evidence type="ECO:0000313" key="2">
    <source>
        <dbReference type="EMBL" id="OGW99342.1"/>
    </source>
</evidence>
<dbReference type="InterPro" id="IPR001387">
    <property type="entry name" value="Cro/C1-type_HTH"/>
</dbReference>
<name>A0A1G1L2F4_9BACT</name>
<feature type="domain" description="HTH cro/C1-type" evidence="1">
    <location>
        <begin position="22"/>
        <end position="76"/>
    </location>
</feature>
<dbReference type="InterPro" id="IPR010982">
    <property type="entry name" value="Lambda_DNA-bd_dom_sf"/>
</dbReference>
<dbReference type="CDD" id="cd00093">
    <property type="entry name" value="HTH_XRE"/>
    <property type="match status" value="1"/>
</dbReference>
<dbReference type="PROSITE" id="PS50943">
    <property type="entry name" value="HTH_CROC1"/>
    <property type="match status" value="1"/>
</dbReference>
<dbReference type="Pfam" id="PF01381">
    <property type="entry name" value="HTH_3"/>
    <property type="match status" value="1"/>
</dbReference>
<comment type="caution">
    <text evidence="2">The sequence shown here is derived from an EMBL/GenBank/DDBJ whole genome shotgun (WGS) entry which is preliminary data.</text>
</comment>
<proteinExistence type="predicted"/>
<dbReference type="SUPFAM" id="SSF47413">
    <property type="entry name" value="lambda repressor-like DNA-binding domains"/>
    <property type="match status" value="1"/>
</dbReference>
<evidence type="ECO:0000259" key="1">
    <source>
        <dbReference type="PROSITE" id="PS50943"/>
    </source>
</evidence>
<gene>
    <name evidence="2" type="ORF">A3G33_06005</name>
</gene>
<dbReference type="SMART" id="SM00530">
    <property type="entry name" value="HTH_XRE"/>
    <property type="match status" value="1"/>
</dbReference>
<dbReference type="Gene3D" id="1.10.260.40">
    <property type="entry name" value="lambda repressor-like DNA-binding domains"/>
    <property type="match status" value="1"/>
</dbReference>
<dbReference type="Proteomes" id="UP000178187">
    <property type="component" value="Unassembled WGS sequence"/>
</dbReference>
<reference evidence="2 3" key="1">
    <citation type="journal article" date="2016" name="Nat. Commun.">
        <title>Thousands of microbial genomes shed light on interconnected biogeochemical processes in an aquifer system.</title>
        <authorList>
            <person name="Anantharaman K."/>
            <person name="Brown C.T."/>
            <person name="Hug L.A."/>
            <person name="Sharon I."/>
            <person name="Castelle C.J."/>
            <person name="Probst A.J."/>
            <person name="Thomas B.C."/>
            <person name="Singh A."/>
            <person name="Wilkins M.J."/>
            <person name="Karaoz U."/>
            <person name="Brodie E.L."/>
            <person name="Williams K.H."/>
            <person name="Hubbard S.S."/>
            <person name="Banfield J.F."/>
        </authorList>
    </citation>
    <scope>NUCLEOTIDE SEQUENCE [LARGE SCALE GENOMIC DNA]</scope>
</reference>
<accession>A0A1G1L2F4</accession>
<evidence type="ECO:0000313" key="3">
    <source>
        <dbReference type="Proteomes" id="UP000178187"/>
    </source>
</evidence>
<dbReference type="GO" id="GO:0003677">
    <property type="term" value="F:DNA binding"/>
    <property type="evidence" value="ECO:0007669"/>
    <property type="project" value="InterPro"/>
</dbReference>
<organism evidence="2 3">
    <name type="scientific">Candidatus Danuiimicrobium aquiferis</name>
    <dbReference type="NCBI Taxonomy" id="1801832"/>
    <lineage>
        <taxon>Bacteria</taxon>
        <taxon>Pseudomonadati</taxon>
        <taxon>Candidatus Omnitrophota</taxon>
        <taxon>Candidatus Danuiimicrobium</taxon>
    </lineage>
</organism>
<dbReference type="EMBL" id="MHFR01000009">
    <property type="protein sequence ID" value="OGW99342.1"/>
    <property type="molecule type" value="Genomic_DNA"/>
</dbReference>